<evidence type="ECO:0000256" key="1">
    <source>
        <dbReference type="SAM" id="MobiDB-lite"/>
    </source>
</evidence>
<reference evidence="2" key="1">
    <citation type="journal article" date="2012" name="PLoS Negl. Trop. Dis.">
        <title>A systematically improved high quality genome and transcriptome of the human blood fluke Schistosoma mansoni.</title>
        <authorList>
            <person name="Protasio A.V."/>
            <person name="Tsai I.J."/>
            <person name="Babbage A."/>
            <person name="Nichol S."/>
            <person name="Hunt M."/>
            <person name="Aslett M.A."/>
            <person name="De Silva N."/>
            <person name="Velarde G.S."/>
            <person name="Anderson T.J."/>
            <person name="Clark R.C."/>
            <person name="Davidson C."/>
            <person name="Dillon G.P."/>
            <person name="Holroyd N.E."/>
            <person name="LoVerde P.T."/>
            <person name="Lloyd C."/>
            <person name="McQuillan J."/>
            <person name="Oliveira G."/>
            <person name="Otto T.D."/>
            <person name="Parker-Manuel S.J."/>
            <person name="Quail M.A."/>
            <person name="Wilson R.A."/>
            <person name="Zerlotini A."/>
            <person name="Dunne D.W."/>
            <person name="Berriman M."/>
        </authorList>
    </citation>
    <scope>NUCLEOTIDE SEQUENCE [LARGE SCALE GENOMIC DNA]</scope>
    <source>
        <strain evidence="2">Puerto Rican</strain>
    </source>
</reference>
<name>A0A3Q0KKD5_SCHMA</name>
<dbReference type="WBParaSite" id="Smp_121460.1">
    <property type="protein sequence ID" value="Smp_121460.1"/>
    <property type="gene ID" value="Smp_121460"/>
</dbReference>
<organism evidence="2 3">
    <name type="scientific">Schistosoma mansoni</name>
    <name type="common">Blood fluke</name>
    <dbReference type="NCBI Taxonomy" id="6183"/>
    <lineage>
        <taxon>Eukaryota</taxon>
        <taxon>Metazoa</taxon>
        <taxon>Spiralia</taxon>
        <taxon>Lophotrochozoa</taxon>
        <taxon>Platyhelminthes</taxon>
        <taxon>Trematoda</taxon>
        <taxon>Digenea</taxon>
        <taxon>Strigeidida</taxon>
        <taxon>Schistosomatoidea</taxon>
        <taxon>Schistosomatidae</taxon>
        <taxon>Schistosoma</taxon>
    </lineage>
</organism>
<feature type="compositionally biased region" description="Polar residues" evidence="1">
    <location>
        <begin position="327"/>
        <end position="345"/>
    </location>
</feature>
<keyword evidence="2" id="KW-1185">Reference proteome</keyword>
<feature type="compositionally biased region" description="Basic and acidic residues" evidence="1">
    <location>
        <begin position="352"/>
        <end position="361"/>
    </location>
</feature>
<feature type="compositionally biased region" description="Low complexity" evidence="1">
    <location>
        <begin position="312"/>
        <end position="326"/>
    </location>
</feature>
<reference evidence="3" key="2">
    <citation type="submission" date="2018-12" db="UniProtKB">
        <authorList>
            <consortium name="WormBaseParasite"/>
        </authorList>
    </citation>
    <scope>IDENTIFICATION</scope>
    <source>
        <strain evidence="3">Puerto Rican</strain>
    </source>
</reference>
<dbReference type="Proteomes" id="UP000008854">
    <property type="component" value="Unassembled WGS sequence"/>
</dbReference>
<evidence type="ECO:0000313" key="2">
    <source>
        <dbReference type="Proteomes" id="UP000008854"/>
    </source>
</evidence>
<dbReference type="InParanoid" id="A0A3Q0KKD5"/>
<protein>
    <submittedName>
        <fullName evidence="3">Suppressor protein SRP40-like</fullName>
    </submittedName>
</protein>
<feature type="compositionally biased region" description="Basic and acidic residues" evidence="1">
    <location>
        <begin position="297"/>
        <end position="306"/>
    </location>
</feature>
<sequence length="393" mass="43368">MRLRSSIRRASKTFKCLQESNDVKSKPCVTSGNVPRKIKRNICEPNPLIPKNPPSVRKNVSASRRVNKEKQTSTIPEDPYLFIDNDSDDYKENVIPNSSKDVTKKCAKKTHPDVKVKVANPKKSKSKQWTASTAFTKQYIPSGKPNDARYEDALHANAPESIVTAVPLVSKTVNPKSASAFPESNQLISPGGLTISCSVAKMASTYAESKTVSFNFPEKVCNSCQVTSSVSNTPEFRKRVSIHNLEESIPRYSKTTLTSLNPQVASTPAISNANTELLTSMGCHALVPTPINYTSIKRNENSHDDSSQILESHVPNNSSSSSNPHSGATNNERSSQDLSKGSTSSSDRRRKQASESERQKAYDSWLAEFNNELQKYESFELSIENQALPTDDH</sequence>
<dbReference type="AlphaFoldDB" id="A0A3Q0KKD5"/>
<feature type="region of interest" description="Disordered" evidence="1">
    <location>
        <begin position="296"/>
        <end position="361"/>
    </location>
</feature>
<evidence type="ECO:0000313" key="3">
    <source>
        <dbReference type="WBParaSite" id="Smp_121460.1"/>
    </source>
</evidence>
<proteinExistence type="predicted"/>
<feature type="region of interest" description="Disordered" evidence="1">
    <location>
        <begin position="45"/>
        <end position="72"/>
    </location>
</feature>
<accession>A0A3Q0KKD5</accession>